<dbReference type="SUPFAM" id="SSF48403">
    <property type="entry name" value="Ankyrin repeat"/>
    <property type="match status" value="1"/>
</dbReference>
<sequence length="271" mass="30069">MSEYVRNLPCKVKLRYLDKVVCIDSLDPYTITSEMFLNDQSVLPVGYTPLHIAVQFSHENIYNLLVQVYGANQDVRDYSGRKARQYSISQKAAVSQDTMRKIKARKKHAEKDLGFLRIGSLNVRVKRTTEAFSQFLGVTTNNTASSNEKIHKSWGSADHLPQADQLMPPPKYGPIKKRRSRRATDFISSRSSTGSGGAQSPGGTPPPGSHRRPSSVSTMMSSPLHEELPPSPSRSTDSGAGNQQQQQQQQSNHDSDSDGACGFDSRWHGQF</sequence>
<feature type="region of interest" description="Disordered" evidence="5">
    <location>
        <begin position="158"/>
        <end position="271"/>
    </location>
</feature>
<gene>
    <name evidence="6" type="ORF">TKK_017491</name>
</gene>
<evidence type="ECO:0000256" key="2">
    <source>
        <dbReference type="ARBA" id="ARBA00023043"/>
    </source>
</evidence>
<comment type="similarity">
    <text evidence="3">Belongs to the SOWAH family.</text>
</comment>
<dbReference type="PANTHER" id="PTHR14491">
    <property type="entry name" value="SOSONDOWAH, ISOFORM G"/>
    <property type="match status" value="1"/>
</dbReference>
<protein>
    <submittedName>
        <fullName evidence="6">Uncharacterized protein</fullName>
    </submittedName>
</protein>
<dbReference type="AlphaFoldDB" id="A0ABD2W3K0"/>
<feature type="repeat" description="ANK" evidence="4">
    <location>
        <begin position="45"/>
        <end position="78"/>
    </location>
</feature>
<dbReference type="PROSITE" id="PS50088">
    <property type="entry name" value="ANK_REPEAT"/>
    <property type="match status" value="1"/>
</dbReference>
<dbReference type="PROSITE" id="PS50297">
    <property type="entry name" value="ANK_REP_REGION"/>
    <property type="match status" value="1"/>
</dbReference>
<evidence type="ECO:0000313" key="6">
    <source>
        <dbReference type="EMBL" id="KAL3387176.1"/>
    </source>
</evidence>
<dbReference type="InterPro" id="IPR036770">
    <property type="entry name" value="Ankyrin_rpt-contain_sf"/>
</dbReference>
<dbReference type="Proteomes" id="UP001627154">
    <property type="component" value="Unassembled WGS sequence"/>
</dbReference>
<keyword evidence="2 4" id="KW-0040">ANK repeat</keyword>
<evidence type="ECO:0000256" key="1">
    <source>
        <dbReference type="ARBA" id="ARBA00022737"/>
    </source>
</evidence>
<evidence type="ECO:0000256" key="5">
    <source>
        <dbReference type="SAM" id="MobiDB-lite"/>
    </source>
</evidence>
<dbReference type="EMBL" id="JBJJXI010000139">
    <property type="protein sequence ID" value="KAL3387176.1"/>
    <property type="molecule type" value="Genomic_DNA"/>
</dbReference>
<dbReference type="Gene3D" id="1.25.40.20">
    <property type="entry name" value="Ankyrin repeat-containing domain"/>
    <property type="match status" value="1"/>
</dbReference>
<evidence type="ECO:0000256" key="4">
    <source>
        <dbReference type="PROSITE-ProRule" id="PRU00023"/>
    </source>
</evidence>
<name>A0ABD2W3K0_9HYME</name>
<dbReference type="PANTHER" id="PTHR14491:SF7">
    <property type="entry name" value="SOSONDOWAH, ISOFORM G"/>
    <property type="match status" value="1"/>
</dbReference>
<reference evidence="6 7" key="1">
    <citation type="journal article" date="2024" name="bioRxiv">
        <title>A reference genome for Trichogramma kaykai: A tiny desert-dwelling parasitoid wasp with competing sex-ratio distorters.</title>
        <authorList>
            <person name="Culotta J."/>
            <person name="Lindsey A.R."/>
        </authorList>
    </citation>
    <scope>NUCLEOTIDE SEQUENCE [LARGE SCALE GENOMIC DNA]</scope>
    <source>
        <strain evidence="6 7">KSX58</strain>
    </source>
</reference>
<keyword evidence="7" id="KW-1185">Reference proteome</keyword>
<organism evidence="6 7">
    <name type="scientific">Trichogramma kaykai</name>
    <dbReference type="NCBI Taxonomy" id="54128"/>
    <lineage>
        <taxon>Eukaryota</taxon>
        <taxon>Metazoa</taxon>
        <taxon>Ecdysozoa</taxon>
        <taxon>Arthropoda</taxon>
        <taxon>Hexapoda</taxon>
        <taxon>Insecta</taxon>
        <taxon>Pterygota</taxon>
        <taxon>Neoptera</taxon>
        <taxon>Endopterygota</taxon>
        <taxon>Hymenoptera</taxon>
        <taxon>Apocrita</taxon>
        <taxon>Proctotrupomorpha</taxon>
        <taxon>Chalcidoidea</taxon>
        <taxon>Trichogrammatidae</taxon>
        <taxon>Trichogramma</taxon>
    </lineage>
</organism>
<evidence type="ECO:0000313" key="7">
    <source>
        <dbReference type="Proteomes" id="UP001627154"/>
    </source>
</evidence>
<accession>A0ABD2W3K0</accession>
<keyword evidence="1" id="KW-0677">Repeat</keyword>
<dbReference type="Pfam" id="PF00023">
    <property type="entry name" value="Ank"/>
    <property type="match status" value="1"/>
</dbReference>
<comment type="caution">
    <text evidence="6">The sequence shown here is derived from an EMBL/GenBank/DDBJ whole genome shotgun (WGS) entry which is preliminary data.</text>
</comment>
<proteinExistence type="inferred from homology"/>
<dbReference type="InterPro" id="IPR002110">
    <property type="entry name" value="Ankyrin_rpt"/>
</dbReference>
<evidence type="ECO:0000256" key="3">
    <source>
        <dbReference type="ARBA" id="ARBA00038122"/>
    </source>
</evidence>